<feature type="transmembrane region" description="Helical" evidence="1">
    <location>
        <begin position="6"/>
        <end position="28"/>
    </location>
</feature>
<keyword evidence="1" id="KW-0812">Transmembrane</keyword>
<evidence type="ECO:0000256" key="1">
    <source>
        <dbReference type="SAM" id="Phobius"/>
    </source>
</evidence>
<comment type="caution">
    <text evidence="2">The sequence shown here is derived from an EMBL/GenBank/DDBJ whole genome shotgun (WGS) entry which is preliminary data.</text>
</comment>
<feature type="transmembrane region" description="Helical" evidence="1">
    <location>
        <begin position="222"/>
        <end position="245"/>
    </location>
</feature>
<keyword evidence="3" id="KW-1185">Reference proteome</keyword>
<sequence>MFEILPPAMLAVALLVCATLGAGAFLWFDGRRVVAPSTAARRAVRHAVLTAVVAAVPLVVGLGLPLFEFVSVRLPSPHLLAVLPMASLVGVLAVYAVGEVTWPKPQGATRQATLTARTAADVAPPVARSLVRVWAGATVVAAIAFALVASGPRRVSRVIDQHDAFTVGSFPGWLWTGPIVVVMLVVLVLCEVVLRLITSRPAVLDVSEEWDMWLRRRVARRVLRIVQLVIGLTLAGLVSLAGLALRILGFGHGSGVYAPPPSTAHIVAGTSLLAAAVALALVAIGAAVWPARDPAPAVEPARPLGATP</sequence>
<gene>
    <name evidence="2" type="ORF">JOD49_001822</name>
</gene>
<dbReference type="RefSeq" id="WP_205306920.1">
    <property type="nucleotide sequence ID" value="NZ_BAAAVF010000012.1"/>
</dbReference>
<dbReference type="Proteomes" id="UP000698059">
    <property type="component" value="Unassembled WGS sequence"/>
</dbReference>
<dbReference type="EMBL" id="JAFBBO010000001">
    <property type="protein sequence ID" value="MBM7478902.1"/>
    <property type="molecule type" value="Genomic_DNA"/>
</dbReference>
<evidence type="ECO:0008006" key="4">
    <source>
        <dbReference type="Google" id="ProtNLM"/>
    </source>
</evidence>
<accession>A0ABS2LEV1</accession>
<feature type="transmembrane region" description="Helical" evidence="1">
    <location>
        <begin position="79"/>
        <end position="97"/>
    </location>
</feature>
<feature type="transmembrane region" description="Helical" evidence="1">
    <location>
        <begin position="48"/>
        <end position="67"/>
    </location>
</feature>
<organism evidence="2 3">
    <name type="scientific">Oerskovia jenensis</name>
    <dbReference type="NCBI Taxonomy" id="162169"/>
    <lineage>
        <taxon>Bacteria</taxon>
        <taxon>Bacillati</taxon>
        <taxon>Actinomycetota</taxon>
        <taxon>Actinomycetes</taxon>
        <taxon>Micrococcales</taxon>
        <taxon>Cellulomonadaceae</taxon>
        <taxon>Oerskovia</taxon>
    </lineage>
</organism>
<feature type="transmembrane region" description="Helical" evidence="1">
    <location>
        <begin position="172"/>
        <end position="194"/>
    </location>
</feature>
<evidence type="ECO:0000313" key="3">
    <source>
        <dbReference type="Proteomes" id="UP000698059"/>
    </source>
</evidence>
<reference evidence="2 3" key="1">
    <citation type="submission" date="2021-01" db="EMBL/GenBank/DDBJ databases">
        <title>Sequencing the genomes of 1000 actinobacteria strains.</title>
        <authorList>
            <person name="Klenk H.-P."/>
        </authorList>
    </citation>
    <scope>NUCLEOTIDE SEQUENCE [LARGE SCALE GENOMIC DNA]</scope>
    <source>
        <strain evidence="2 3">DSM 46000</strain>
    </source>
</reference>
<feature type="transmembrane region" description="Helical" evidence="1">
    <location>
        <begin position="133"/>
        <end position="152"/>
    </location>
</feature>
<keyword evidence="1" id="KW-1133">Transmembrane helix</keyword>
<feature type="transmembrane region" description="Helical" evidence="1">
    <location>
        <begin position="265"/>
        <end position="289"/>
    </location>
</feature>
<proteinExistence type="predicted"/>
<evidence type="ECO:0000313" key="2">
    <source>
        <dbReference type="EMBL" id="MBM7478902.1"/>
    </source>
</evidence>
<keyword evidence="1" id="KW-0472">Membrane</keyword>
<name>A0ABS2LEV1_9CELL</name>
<protein>
    <recommendedName>
        <fullName evidence="4">FtsX-like permease family protein</fullName>
    </recommendedName>
</protein>